<dbReference type="PANTHER" id="PTHR21721">
    <property type="entry name" value="GH09876P-RELATED"/>
    <property type="match status" value="1"/>
</dbReference>
<evidence type="ECO:0000259" key="2">
    <source>
        <dbReference type="Pfam" id="PF05444"/>
    </source>
</evidence>
<dbReference type="VEuPathDB" id="VectorBase:ACHR005715"/>
<feature type="domain" description="DUF753" evidence="2">
    <location>
        <begin position="506"/>
        <end position="580"/>
    </location>
</feature>
<proteinExistence type="predicted"/>
<dbReference type="PANTHER" id="PTHR21721:SF27">
    <property type="entry name" value="GH09876P"/>
    <property type="match status" value="1"/>
</dbReference>
<feature type="domain" description="DUF753" evidence="2">
    <location>
        <begin position="753"/>
        <end position="824"/>
    </location>
</feature>
<accession>A0A182K4N0</accession>
<feature type="chain" id="PRO_5008125019" description="DUF753 domain-containing protein" evidence="1">
    <location>
        <begin position="30"/>
        <end position="872"/>
    </location>
</feature>
<organism evidence="3 4">
    <name type="scientific">Anopheles christyi</name>
    <dbReference type="NCBI Taxonomy" id="43041"/>
    <lineage>
        <taxon>Eukaryota</taxon>
        <taxon>Metazoa</taxon>
        <taxon>Ecdysozoa</taxon>
        <taxon>Arthropoda</taxon>
        <taxon>Hexapoda</taxon>
        <taxon>Insecta</taxon>
        <taxon>Pterygota</taxon>
        <taxon>Neoptera</taxon>
        <taxon>Endopterygota</taxon>
        <taxon>Diptera</taxon>
        <taxon>Nematocera</taxon>
        <taxon>Culicoidea</taxon>
        <taxon>Culicidae</taxon>
        <taxon>Anophelinae</taxon>
        <taxon>Anopheles</taxon>
    </lineage>
</organism>
<reference evidence="3" key="2">
    <citation type="submission" date="2020-05" db="UniProtKB">
        <authorList>
            <consortium name="EnsemblMetazoa"/>
        </authorList>
    </citation>
    <scope>IDENTIFICATION</scope>
    <source>
        <strain evidence="3">ACHKN1017</strain>
    </source>
</reference>
<dbReference type="EnsemblMetazoa" id="ACHR005715-RA">
    <property type="protein sequence ID" value="ACHR005715-PA"/>
    <property type="gene ID" value="ACHR005715"/>
</dbReference>
<feature type="domain" description="DUF753" evidence="2">
    <location>
        <begin position="191"/>
        <end position="260"/>
    </location>
</feature>
<feature type="domain" description="DUF753" evidence="2">
    <location>
        <begin position="590"/>
        <end position="659"/>
    </location>
</feature>
<keyword evidence="4" id="KW-1185">Reference proteome</keyword>
<keyword evidence="1" id="KW-0732">Signal</keyword>
<feature type="domain" description="DUF753" evidence="2">
    <location>
        <begin position="107"/>
        <end position="181"/>
    </location>
</feature>
<dbReference type="AlphaFoldDB" id="A0A182K4N0"/>
<feature type="domain" description="DUF753" evidence="2">
    <location>
        <begin position="669"/>
        <end position="743"/>
    </location>
</feature>
<evidence type="ECO:0000313" key="4">
    <source>
        <dbReference type="Proteomes" id="UP000075881"/>
    </source>
</evidence>
<name>A0A182K4N0_9DIPT</name>
<reference evidence="4" key="1">
    <citation type="submission" date="2013-03" db="EMBL/GenBank/DDBJ databases">
        <title>The Genome Sequence of Anopheles christyi ACHKN1017.</title>
        <authorList>
            <consortium name="The Broad Institute Genomics Platform"/>
            <person name="Neafsey D.E."/>
            <person name="Besansky N."/>
            <person name="Walker B."/>
            <person name="Young S.K."/>
            <person name="Zeng Q."/>
            <person name="Gargeya S."/>
            <person name="Fitzgerald M."/>
            <person name="Haas B."/>
            <person name="Abouelleil A."/>
            <person name="Allen A.W."/>
            <person name="Alvarado L."/>
            <person name="Arachchi H.M."/>
            <person name="Berlin A.M."/>
            <person name="Chapman S.B."/>
            <person name="Gainer-Dewar J."/>
            <person name="Goldberg J."/>
            <person name="Griggs A."/>
            <person name="Gujja S."/>
            <person name="Hansen M."/>
            <person name="Howarth C."/>
            <person name="Imamovic A."/>
            <person name="Ireland A."/>
            <person name="Larimer J."/>
            <person name="McCowan C."/>
            <person name="Murphy C."/>
            <person name="Pearson M."/>
            <person name="Poon T.W."/>
            <person name="Priest M."/>
            <person name="Roberts A."/>
            <person name="Saif S."/>
            <person name="Shea T."/>
            <person name="Sisk P."/>
            <person name="Sykes S."/>
            <person name="Wortman J."/>
            <person name="Nusbaum C."/>
            <person name="Birren B."/>
        </authorList>
    </citation>
    <scope>NUCLEOTIDE SEQUENCE [LARGE SCALE GENOMIC DNA]</scope>
    <source>
        <strain evidence="4">ACHKN1017</strain>
    </source>
</reference>
<dbReference type="Pfam" id="PF05444">
    <property type="entry name" value="DUF753"/>
    <property type="match status" value="8"/>
</dbReference>
<feature type="signal peptide" evidence="1">
    <location>
        <begin position="1"/>
        <end position="29"/>
    </location>
</feature>
<dbReference type="InterPro" id="IPR008472">
    <property type="entry name" value="DUF753"/>
</dbReference>
<protein>
    <recommendedName>
        <fullName evidence="2">DUF753 domain-containing protein</fullName>
    </recommendedName>
</protein>
<dbReference type="Proteomes" id="UP000075881">
    <property type="component" value="Unassembled WGS sequence"/>
</dbReference>
<sequence length="872" mass="92603">MAYLGRIRTRTVVLVFALICLLTCGVIDAKQCYSCEGENCVRVSTAGITITCTNANDFCYTEFDPASLLPVKRGCLAQSQAASCTGDNCVRCATDDLCNEASSPKHHCVVCSSLVDANCLANPASLSAVQCPAPSSVDLTAAQCYSRVIGTVTERGCIASQTDMDRCTGLDCATCIGTGCNKDEFPANRIQCVQCDSADSCNSDASSSAYCDDVEDVCVTMRRANGNVMKSCKKAMETADLLYCSTNPSQCNYCGEKLCNGVPFSASASTKSCYQCEGNDCLKTSVHLASCTLTDDGCFSIFDGFNPSRRGCSSELSREELASCNAPQCVLCSESECNLQSRGDHRCGYCSSVKDSFCIVPTSEVLPIVQCPAPTTDVSDAQCYTRIIGGSVTERGCISSDTDLAGCAADGHDCATCNIENNGEGCNSGLFPADRRHCTIGTTANAFCPNPWDDCVQLLQIGTRKRICRSSLTVAERIFCANNTNLCHYCTTDNCNAADVNFNYVECLSCDSSSDVRCATNPAALSTFEKCASCATALITTGGKNITHRGCLANLPADVSSQCTVTASSACQRCSTNRCNVDNFPADRLQCFRCVDPPCVSHQNVRLEYCPEYRAGDSCLLELDSTGQLLRLDCRSSLTETELTACTGRCQTCSASGCNDPQAYGTSGSCVQCRSSFNSLCRNQALQVAAEPCNDPANTQCYSRLVDGVTERGCMSDLAASAQSACTRGENCLVCKSRMNNCNTVQYPVAPLTCFQCDSNIDGENCKSAQTGTAAECPAYDTANKCYTIVQTNGDTVRKCSTLAREVECGSISSCEVCLFSGCNNKVNSAVGAIEPPVRTTTPGPTGDATTPVGSYAVRIVMLLGLWLVRPH</sequence>
<feature type="domain" description="DUF753" evidence="2">
    <location>
        <begin position="272"/>
        <end position="338"/>
    </location>
</feature>
<evidence type="ECO:0000256" key="1">
    <source>
        <dbReference type="SAM" id="SignalP"/>
    </source>
</evidence>
<evidence type="ECO:0000313" key="3">
    <source>
        <dbReference type="EnsemblMetazoa" id="ACHR005715-PA"/>
    </source>
</evidence>
<feature type="domain" description="DUF753" evidence="2">
    <location>
        <begin position="346"/>
        <end position="427"/>
    </location>
</feature>